<name>A0A814Q0E7_9BILA</name>
<dbReference type="GO" id="GO:0016459">
    <property type="term" value="C:myosin complex"/>
    <property type="evidence" value="ECO:0007669"/>
    <property type="project" value="InterPro"/>
</dbReference>
<feature type="coiled-coil region" evidence="2">
    <location>
        <begin position="42"/>
        <end position="150"/>
    </location>
</feature>
<evidence type="ECO:0000256" key="2">
    <source>
        <dbReference type="SAM" id="Coils"/>
    </source>
</evidence>
<dbReference type="AlphaFoldDB" id="A0A814Q0E7"/>
<feature type="domain" description="Myosin tail" evidence="3">
    <location>
        <begin position="42"/>
        <end position="146"/>
    </location>
</feature>
<accession>A0A814Q0E7</accession>
<comment type="caution">
    <text evidence="4">The sequence shown here is derived from an EMBL/GenBank/DDBJ whole genome shotgun (WGS) entry which is preliminary data.</text>
</comment>
<evidence type="ECO:0000256" key="1">
    <source>
        <dbReference type="ARBA" id="ARBA00023054"/>
    </source>
</evidence>
<organism evidence="4 5">
    <name type="scientific">Adineta steineri</name>
    <dbReference type="NCBI Taxonomy" id="433720"/>
    <lineage>
        <taxon>Eukaryota</taxon>
        <taxon>Metazoa</taxon>
        <taxon>Spiralia</taxon>
        <taxon>Gnathifera</taxon>
        <taxon>Rotifera</taxon>
        <taxon>Eurotatoria</taxon>
        <taxon>Bdelloidea</taxon>
        <taxon>Adinetida</taxon>
        <taxon>Adinetidae</taxon>
        <taxon>Adineta</taxon>
    </lineage>
</organism>
<dbReference type="EMBL" id="CAJNON010000218">
    <property type="protein sequence ID" value="CAF1113538.1"/>
    <property type="molecule type" value="Genomic_DNA"/>
</dbReference>
<dbReference type="Proteomes" id="UP000663891">
    <property type="component" value="Unassembled WGS sequence"/>
</dbReference>
<reference evidence="4" key="1">
    <citation type="submission" date="2021-02" db="EMBL/GenBank/DDBJ databases">
        <authorList>
            <person name="Nowell W R."/>
        </authorList>
    </citation>
    <scope>NUCLEOTIDE SEQUENCE</scope>
</reference>
<evidence type="ECO:0000313" key="4">
    <source>
        <dbReference type="EMBL" id="CAF1113538.1"/>
    </source>
</evidence>
<keyword evidence="1 2" id="KW-0175">Coiled coil</keyword>
<proteinExistence type="predicted"/>
<dbReference type="InterPro" id="IPR002928">
    <property type="entry name" value="Myosin_tail"/>
</dbReference>
<evidence type="ECO:0000259" key="3">
    <source>
        <dbReference type="Pfam" id="PF01576"/>
    </source>
</evidence>
<dbReference type="Pfam" id="PF01576">
    <property type="entry name" value="Myosin_tail_1"/>
    <property type="match status" value="1"/>
</dbReference>
<gene>
    <name evidence="4" type="ORF">VCS650_LOCUS20784</name>
</gene>
<protein>
    <recommendedName>
        <fullName evidence="3">Myosin tail domain-containing protein</fullName>
    </recommendedName>
</protein>
<dbReference type="Gene3D" id="1.20.5.340">
    <property type="match status" value="1"/>
</dbReference>
<evidence type="ECO:0000313" key="5">
    <source>
        <dbReference type="Proteomes" id="UP000663891"/>
    </source>
</evidence>
<dbReference type="OrthoDB" id="312459at2759"/>
<sequence>MNSRGSPSESQPSMSCRHRSIPVMVSILPSMIKYFNQIFISGSQIRNLTADLEQAREQLEEEQEGRSEFQRQVIKLNAEVQQWKARYESEGISRGEELEEAKRKLATKLTEAEEQVEAALNKCNALEKVKSRLQGEVEDLMVDVERANASK</sequence>